<proteinExistence type="predicted"/>
<evidence type="ECO:0000313" key="3">
    <source>
        <dbReference type="Proteomes" id="UP000187941"/>
    </source>
</evidence>
<gene>
    <name evidence="2" type="ORF">AWR27_09345</name>
</gene>
<dbReference type="Proteomes" id="UP000187941">
    <property type="component" value="Chromosome"/>
</dbReference>
<dbReference type="SUPFAM" id="SSF50475">
    <property type="entry name" value="FMN-binding split barrel"/>
    <property type="match status" value="1"/>
</dbReference>
<protein>
    <submittedName>
        <fullName evidence="2">Pyridoxamine 5'-phosphate oxidase</fullName>
    </submittedName>
</protein>
<dbReference type="InterPro" id="IPR012349">
    <property type="entry name" value="Split_barrel_FMN-bd"/>
</dbReference>
<accession>A0A1P9WVT8</accession>
<dbReference type="STRING" id="1178516.AWR27_09345"/>
<dbReference type="KEGG" id="smon:AWR27_09345"/>
<feature type="domain" description="Pyridoxamine 5'-phosphate oxidase N-terminal" evidence="1">
    <location>
        <begin position="45"/>
        <end position="126"/>
    </location>
</feature>
<dbReference type="EMBL" id="CP014263">
    <property type="protein sequence ID" value="AQG79505.1"/>
    <property type="molecule type" value="Genomic_DNA"/>
</dbReference>
<reference evidence="2 3" key="1">
    <citation type="submission" date="2016-01" db="EMBL/GenBank/DDBJ databases">
        <authorList>
            <person name="Oliw E.H."/>
        </authorList>
    </citation>
    <scope>NUCLEOTIDE SEQUENCE [LARGE SCALE GENOMIC DNA]</scope>
    <source>
        <strain evidence="2 3">DY10</strain>
    </source>
</reference>
<dbReference type="AlphaFoldDB" id="A0A1P9WVT8"/>
<keyword evidence="3" id="KW-1185">Reference proteome</keyword>
<organism evidence="2 3">
    <name type="scientific">Spirosoma montaniterrae</name>
    <dbReference type="NCBI Taxonomy" id="1178516"/>
    <lineage>
        <taxon>Bacteria</taxon>
        <taxon>Pseudomonadati</taxon>
        <taxon>Bacteroidota</taxon>
        <taxon>Cytophagia</taxon>
        <taxon>Cytophagales</taxon>
        <taxon>Cytophagaceae</taxon>
        <taxon>Spirosoma</taxon>
    </lineage>
</organism>
<dbReference type="Pfam" id="PF01243">
    <property type="entry name" value="PNPOx_N"/>
    <property type="match status" value="1"/>
</dbReference>
<sequence>MPTLRPYNSITLQLSNFYSVNSLNDLERDAWLWLTSAPKRKRDGFKTMTLATRTLDGVNARTVVLRKADADAKTLWFHTDVRSDKVGELSRHPKATLLFWDNRRQIQLRLSVTTAPHTDDAIASEHWAGLWVGGRKMYLSEHMPGLPYPEPYPGFPAQFGENLPTEAESEAGRNNFLVVECRVLTMDYLHLSRAGQTRARFRYEPFPGMEWLVP</sequence>
<dbReference type="OrthoDB" id="1493996at2"/>
<evidence type="ECO:0000259" key="1">
    <source>
        <dbReference type="Pfam" id="PF01243"/>
    </source>
</evidence>
<name>A0A1P9WVT8_9BACT</name>
<dbReference type="InterPro" id="IPR011576">
    <property type="entry name" value="Pyridox_Oxase_N"/>
</dbReference>
<dbReference type="Gene3D" id="2.30.110.10">
    <property type="entry name" value="Electron Transport, Fmn-binding Protein, Chain A"/>
    <property type="match status" value="1"/>
</dbReference>
<evidence type="ECO:0000313" key="2">
    <source>
        <dbReference type="EMBL" id="AQG79505.1"/>
    </source>
</evidence>